<keyword evidence="4 9" id="KW-1134">Transmembrane beta strand</keyword>
<sequence>MKSNRFMLAVVAAITAQGAHAQQSTEVDPIVINAGQDKVASDVPQSVTVVNQERLDETQAATIGDILAQVPGVSGVGSSSPLGQSFNIRGVGAGLNAAESSILTLVDGEELYYESYRQGSLFVEPELLKRVEVLRGPGSSTLYGSGAMGGVILMETKDATDFLEGDDTFSVRQKLTFESNEDKFQSSTIMSFKPDNKFDALLALTYSDIGQSEDGDGNTLIRTNANIANFLGKANYSEGAHRFGASYQHLYSDGEDQDFNQLDGPQIGRFPGFTGWGVGDITTEAQVARLEYGFAPEDKPFWDLTATLSYTNSSKLVEQGSVAQEPISATLLGERSYELWKLKVENMADLSTERFDHYLTFGVAASRKDRSADPASTSHAEAITDTYELYAQSELTLNDRLTINTGLRIDHQKISPKSTFTAATETTTATAIEPQIAALYRLNDNWNVFGSLSRVNRLPTDDEIYDAFSGGLPNLGLKAEKGMNYEIGVSYSGQGLFRADDAVDFKLTAFYNDIEDKIIRTGGGAGVIGFDNIDSAIIKGIEAEGRYVAGRFSASAGLSVLDGEGPDGAKLDTIANNTLTLGFGYQLMPELKIGINSVFAADRSQSRGEYDGYTVHNIYATYIPDHGALEGLEVRLGVDNIANATYQPATYLSQSAKGRNFKLSLAKTF</sequence>
<dbReference type="PANTHER" id="PTHR30069">
    <property type="entry name" value="TONB-DEPENDENT OUTER MEMBRANE RECEPTOR"/>
    <property type="match status" value="1"/>
</dbReference>
<keyword evidence="15" id="KW-1185">Reference proteome</keyword>
<evidence type="ECO:0000313" key="14">
    <source>
        <dbReference type="EMBL" id="GGA20093.1"/>
    </source>
</evidence>
<evidence type="ECO:0000256" key="6">
    <source>
        <dbReference type="ARBA" id="ARBA00023077"/>
    </source>
</evidence>
<gene>
    <name evidence="14" type="primary">hutA</name>
    <name evidence="14" type="ORF">GCM10011498_21290</name>
</gene>
<dbReference type="GO" id="GO:0009279">
    <property type="term" value="C:cell outer membrane"/>
    <property type="evidence" value="ECO:0007669"/>
    <property type="project" value="UniProtKB-SubCell"/>
</dbReference>
<dbReference type="Gene3D" id="2.40.170.20">
    <property type="entry name" value="TonB-dependent receptor, beta-barrel domain"/>
    <property type="match status" value="1"/>
</dbReference>
<evidence type="ECO:0000259" key="13">
    <source>
        <dbReference type="Pfam" id="PF07715"/>
    </source>
</evidence>
<evidence type="ECO:0000256" key="3">
    <source>
        <dbReference type="ARBA" id="ARBA00022448"/>
    </source>
</evidence>
<dbReference type="InterPro" id="IPR036942">
    <property type="entry name" value="Beta-barrel_TonB_sf"/>
</dbReference>
<dbReference type="GO" id="GO:0015344">
    <property type="term" value="F:siderophore uptake transmembrane transporter activity"/>
    <property type="evidence" value="ECO:0007669"/>
    <property type="project" value="TreeGrafter"/>
</dbReference>
<evidence type="ECO:0000256" key="5">
    <source>
        <dbReference type="ARBA" id="ARBA00022692"/>
    </source>
</evidence>
<dbReference type="GO" id="GO:0015232">
    <property type="term" value="F:heme transmembrane transporter activity"/>
    <property type="evidence" value="ECO:0007669"/>
    <property type="project" value="InterPro"/>
</dbReference>
<keyword evidence="3 9" id="KW-0813">Transport</keyword>
<dbReference type="CDD" id="cd01347">
    <property type="entry name" value="ligand_gated_channel"/>
    <property type="match status" value="1"/>
</dbReference>
<dbReference type="InterPro" id="IPR011276">
    <property type="entry name" value="TonB_haem/Hb_rcpt"/>
</dbReference>
<keyword evidence="6 10" id="KW-0798">TonB box</keyword>
<evidence type="ECO:0000256" key="2">
    <source>
        <dbReference type="ARBA" id="ARBA00009810"/>
    </source>
</evidence>
<evidence type="ECO:0000256" key="9">
    <source>
        <dbReference type="PROSITE-ProRule" id="PRU01360"/>
    </source>
</evidence>
<dbReference type="AlphaFoldDB" id="A0A916QX63"/>
<dbReference type="GO" id="GO:0044718">
    <property type="term" value="P:siderophore transmembrane transport"/>
    <property type="evidence" value="ECO:0007669"/>
    <property type="project" value="TreeGrafter"/>
</dbReference>
<reference evidence="14" key="1">
    <citation type="journal article" date="2014" name="Int. J. Syst. Evol. Microbiol.">
        <title>Complete genome sequence of Corynebacterium casei LMG S-19264T (=DSM 44701T), isolated from a smear-ripened cheese.</title>
        <authorList>
            <consortium name="US DOE Joint Genome Institute (JGI-PGF)"/>
            <person name="Walter F."/>
            <person name="Albersmeier A."/>
            <person name="Kalinowski J."/>
            <person name="Ruckert C."/>
        </authorList>
    </citation>
    <scope>NUCLEOTIDE SEQUENCE</scope>
    <source>
        <strain evidence="14">CGMCC 1.15880</strain>
    </source>
</reference>
<reference evidence="14" key="2">
    <citation type="submission" date="2020-09" db="EMBL/GenBank/DDBJ databases">
        <authorList>
            <person name="Sun Q."/>
            <person name="Zhou Y."/>
        </authorList>
    </citation>
    <scope>NUCLEOTIDE SEQUENCE</scope>
    <source>
        <strain evidence="14">CGMCC 1.15880</strain>
    </source>
</reference>
<evidence type="ECO:0000256" key="10">
    <source>
        <dbReference type="RuleBase" id="RU003357"/>
    </source>
</evidence>
<evidence type="ECO:0000256" key="7">
    <source>
        <dbReference type="ARBA" id="ARBA00023136"/>
    </source>
</evidence>
<evidence type="ECO:0000256" key="1">
    <source>
        <dbReference type="ARBA" id="ARBA00004571"/>
    </source>
</evidence>
<dbReference type="InterPro" id="IPR012910">
    <property type="entry name" value="Plug_dom"/>
</dbReference>
<dbReference type="InterPro" id="IPR039426">
    <property type="entry name" value="TonB-dep_rcpt-like"/>
</dbReference>
<dbReference type="RefSeq" id="WP_188674473.1">
    <property type="nucleotide sequence ID" value="NZ_BMKA01000002.1"/>
</dbReference>
<feature type="domain" description="TonB-dependent receptor plug" evidence="13">
    <location>
        <begin position="41"/>
        <end position="151"/>
    </location>
</feature>
<evidence type="ECO:0000313" key="15">
    <source>
        <dbReference type="Proteomes" id="UP000628017"/>
    </source>
</evidence>
<feature type="chain" id="PRO_5036814880" evidence="11">
    <location>
        <begin position="22"/>
        <end position="669"/>
    </location>
</feature>
<dbReference type="PANTHER" id="PTHR30069:SF41">
    <property type="entry name" value="HEME_HEMOPEXIN UTILIZATION PROTEIN C"/>
    <property type="match status" value="1"/>
</dbReference>
<evidence type="ECO:0000256" key="11">
    <source>
        <dbReference type="SAM" id="SignalP"/>
    </source>
</evidence>
<feature type="domain" description="TonB-dependent receptor-like beta-barrel" evidence="12">
    <location>
        <begin position="256"/>
        <end position="641"/>
    </location>
</feature>
<dbReference type="InterPro" id="IPR000531">
    <property type="entry name" value="Beta-barrel_TonB"/>
</dbReference>
<proteinExistence type="inferred from homology"/>
<comment type="caution">
    <text evidence="14">The sequence shown here is derived from an EMBL/GenBank/DDBJ whole genome shotgun (WGS) entry which is preliminary data.</text>
</comment>
<keyword evidence="7 9" id="KW-0472">Membrane</keyword>
<dbReference type="PROSITE" id="PS52016">
    <property type="entry name" value="TONB_DEPENDENT_REC_3"/>
    <property type="match status" value="1"/>
</dbReference>
<keyword evidence="5 9" id="KW-0812">Transmembrane</keyword>
<evidence type="ECO:0000256" key="8">
    <source>
        <dbReference type="ARBA" id="ARBA00023237"/>
    </source>
</evidence>
<dbReference type="Gene3D" id="2.170.130.10">
    <property type="entry name" value="TonB-dependent receptor, plug domain"/>
    <property type="match status" value="1"/>
</dbReference>
<dbReference type="Pfam" id="PF00593">
    <property type="entry name" value="TonB_dep_Rec_b-barrel"/>
    <property type="match status" value="1"/>
</dbReference>
<evidence type="ECO:0000256" key="4">
    <source>
        <dbReference type="ARBA" id="ARBA00022452"/>
    </source>
</evidence>
<accession>A0A916QX63</accession>
<keyword evidence="8 9" id="KW-0998">Cell outer membrane</keyword>
<protein>
    <submittedName>
        <fullName evidence="14">Ligand-gated channel</fullName>
    </submittedName>
</protein>
<dbReference type="SUPFAM" id="SSF56935">
    <property type="entry name" value="Porins"/>
    <property type="match status" value="1"/>
</dbReference>
<comment type="similarity">
    <text evidence="2 9 10">Belongs to the TonB-dependent receptor family.</text>
</comment>
<organism evidence="14 15">
    <name type="scientific">Neptunicoccus cionae</name>
    <dbReference type="NCBI Taxonomy" id="2035344"/>
    <lineage>
        <taxon>Bacteria</taxon>
        <taxon>Pseudomonadati</taxon>
        <taxon>Pseudomonadota</taxon>
        <taxon>Alphaproteobacteria</taxon>
        <taxon>Rhodobacterales</taxon>
        <taxon>Paracoccaceae</taxon>
        <taxon>Neptunicoccus</taxon>
    </lineage>
</organism>
<evidence type="ECO:0000259" key="12">
    <source>
        <dbReference type="Pfam" id="PF00593"/>
    </source>
</evidence>
<dbReference type="Proteomes" id="UP000628017">
    <property type="component" value="Unassembled WGS sequence"/>
</dbReference>
<dbReference type="NCBIfam" id="TIGR01785">
    <property type="entry name" value="TonB-hemin"/>
    <property type="match status" value="1"/>
</dbReference>
<dbReference type="EMBL" id="BMKA01000002">
    <property type="protein sequence ID" value="GGA20093.1"/>
    <property type="molecule type" value="Genomic_DNA"/>
</dbReference>
<comment type="subcellular location">
    <subcellularLocation>
        <location evidence="1 9">Cell outer membrane</location>
        <topology evidence="1 9">Multi-pass membrane protein</topology>
    </subcellularLocation>
</comment>
<dbReference type="InterPro" id="IPR037066">
    <property type="entry name" value="Plug_dom_sf"/>
</dbReference>
<name>A0A916QX63_9RHOB</name>
<dbReference type="Pfam" id="PF07715">
    <property type="entry name" value="Plug"/>
    <property type="match status" value="1"/>
</dbReference>
<keyword evidence="11" id="KW-0732">Signal</keyword>
<feature type="signal peptide" evidence="11">
    <location>
        <begin position="1"/>
        <end position="21"/>
    </location>
</feature>